<dbReference type="PANTHER" id="PTHR15574:SF40">
    <property type="entry name" value="WD AND TETRATRICOPEPTIDE REPEATS PROTEIN 1"/>
    <property type="match status" value="1"/>
</dbReference>
<dbReference type="SUPFAM" id="SSF50978">
    <property type="entry name" value="WD40 repeat-like"/>
    <property type="match status" value="1"/>
</dbReference>
<dbReference type="InterPro" id="IPR045151">
    <property type="entry name" value="DCAF8"/>
</dbReference>
<dbReference type="PROSITE" id="PS50294">
    <property type="entry name" value="WD_REPEATS_REGION"/>
    <property type="match status" value="1"/>
</dbReference>
<feature type="compositionally biased region" description="Low complexity" evidence="4">
    <location>
        <begin position="355"/>
        <end position="370"/>
    </location>
</feature>
<keyword evidence="2" id="KW-0677">Repeat</keyword>
<comment type="caution">
    <text evidence="5">The sequence shown here is derived from an EMBL/GenBank/DDBJ whole genome shotgun (WGS) entry which is preliminary data.</text>
</comment>
<evidence type="ECO:0000256" key="4">
    <source>
        <dbReference type="SAM" id="MobiDB-lite"/>
    </source>
</evidence>
<feature type="region of interest" description="Disordered" evidence="4">
    <location>
        <begin position="1109"/>
        <end position="1147"/>
    </location>
</feature>
<feature type="compositionally biased region" description="Low complexity" evidence="4">
    <location>
        <begin position="416"/>
        <end position="426"/>
    </location>
</feature>
<feature type="compositionally biased region" description="Polar residues" evidence="4">
    <location>
        <begin position="837"/>
        <end position="853"/>
    </location>
</feature>
<organism evidence="5 6">
    <name type="scientific">Coccomyxa viridis</name>
    <dbReference type="NCBI Taxonomy" id="1274662"/>
    <lineage>
        <taxon>Eukaryota</taxon>
        <taxon>Viridiplantae</taxon>
        <taxon>Chlorophyta</taxon>
        <taxon>core chlorophytes</taxon>
        <taxon>Trebouxiophyceae</taxon>
        <taxon>Trebouxiophyceae incertae sedis</taxon>
        <taxon>Coccomyxaceae</taxon>
        <taxon>Coccomyxa</taxon>
    </lineage>
</organism>
<feature type="compositionally biased region" description="Basic and acidic residues" evidence="4">
    <location>
        <begin position="982"/>
        <end position="992"/>
    </location>
</feature>
<proteinExistence type="predicted"/>
<feature type="compositionally biased region" description="Low complexity" evidence="4">
    <location>
        <begin position="543"/>
        <end position="555"/>
    </location>
</feature>
<dbReference type="EMBL" id="CAXHTA020000019">
    <property type="protein sequence ID" value="CAL5228805.1"/>
    <property type="molecule type" value="Genomic_DNA"/>
</dbReference>
<feature type="compositionally biased region" description="Basic and acidic residues" evidence="4">
    <location>
        <begin position="429"/>
        <end position="439"/>
    </location>
</feature>
<protein>
    <submittedName>
        <fullName evidence="5">G12004 protein</fullName>
    </submittedName>
</protein>
<feature type="region of interest" description="Disordered" evidence="4">
    <location>
        <begin position="416"/>
        <end position="448"/>
    </location>
</feature>
<dbReference type="SMART" id="SM00320">
    <property type="entry name" value="WD40"/>
    <property type="match status" value="7"/>
</dbReference>
<name>A0ABP1GBX4_9CHLO</name>
<accession>A0ABP1GBX4</accession>
<dbReference type="PANTHER" id="PTHR15574">
    <property type="entry name" value="WD REPEAT DOMAIN-CONTAINING FAMILY"/>
    <property type="match status" value="1"/>
</dbReference>
<feature type="region of interest" description="Disordered" evidence="4">
    <location>
        <begin position="732"/>
        <end position="999"/>
    </location>
</feature>
<feature type="region of interest" description="Disordered" evidence="4">
    <location>
        <begin position="291"/>
        <end position="374"/>
    </location>
</feature>
<dbReference type="Proteomes" id="UP001497392">
    <property type="component" value="Unassembled WGS sequence"/>
</dbReference>
<dbReference type="PROSITE" id="PS50082">
    <property type="entry name" value="WD_REPEATS_2"/>
    <property type="match status" value="1"/>
</dbReference>
<dbReference type="Pfam" id="PF00400">
    <property type="entry name" value="WD40"/>
    <property type="match status" value="2"/>
</dbReference>
<evidence type="ECO:0000256" key="3">
    <source>
        <dbReference type="PROSITE-ProRule" id="PRU00221"/>
    </source>
</evidence>
<keyword evidence="6" id="KW-1185">Reference proteome</keyword>
<keyword evidence="1 3" id="KW-0853">WD repeat</keyword>
<feature type="region of interest" description="Disordered" evidence="4">
    <location>
        <begin position="493"/>
        <end position="618"/>
    </location>
</feature>
<feature type="compositionally biased region" description="Basic and acidic residues" evidence="4">
    <location>
        <begin position="343"/>
        <end position="354"/>
    </location>
</feature>
<evidence type="ECO:0000256" key="2">
    <source>
        <dbReference type="ARBA" id="ARBA00022737"/>
    </source>
</evidence>
<feature type="repeat" description="WD" evidence="3">
    <location>
        <begin position="36"/>
        <end position="77"/>
    </location>
</feature>
<reference evidence="5 6" key="1">
    <citation type="submission" date="2024-06" db="EMBL/GenBank/DDBJ databases">
        <authorList>
            <person name="Kraege A."/>
            <person name="Thomma B."/>
        </authorList>
    </citation>
    <scope>NUCLEOTIDE SEQUENCE [LARGE SCALE GENOMIC DNA]</scope>
</reference>
<feature type="compositionally biased region" description="Low complexity" evidence="4">
    <location>
        <begin position="506"/>
        <end position="521"/>
    </location>
</feature>
<dbReference type="InterPro" id="IPR036322">
    <property type="entry name" value="WD40_repeat_dom_sf"/>
</dbReference>
<feature type="compositionally biased region" description="Basic and acidic residues" evidence="4">
    <location>
        <begin position="636"/>
        <end position="648"/>
    </location>
</feature>
<gene>
    <name evidence="5" type="primary">g12004</name>
    <name evidence="5" type="ORF">VP750_LOCUS10711</name>
</gene>
<feature type="compositionally biased region" description="Low complexity" evidence="4">
    <location>
        <begin position="1121"/>
        <end position="1132"/>
    </location>
</feature>
<evidence type="ECO:0000313" key="6">
    <source>
        <dbReference type="Proteomes" id="UP001497392"/>
    </source>
</evidence>
<dbReference type="Gene3D" id="2.130.10.10">
    <property type="entry name" value="YVTN repeat-like/Quinoprotein amine dehydrogenase"/>
    <property type="match status" value="2"/>
</dbReference>
<feature type="compositionally biased region" description="Polar residues" evidence="4">
    <location>
        <begin position="739"/>
        <end position="754"/>
    </location>
</feature>
<evidence type="ECO:0000313" key="5">
    <source>
        <dbReference type="EMBL" id="CAL5228805.1"/>
    </source>
</evidence>
<feature type="region of interest" description="Disordered" evidence="4">
    <location>
        <begin position="631"/>
        <end position="692"/>
    </location>
</feature>
<dbReference type="InterPro" id="IPR015943">
    <property type="entry name" value="WD40/YVTN_repeat-like_dom_sf"/>
</dbReference>
<evidence type="ECO:0000256" key="1">
    <source>
        <dbReference type="ARBA" id="ARBA00022574"/>
    </source>
</evidence>
<sequence length="1361" mass="143653">MGRTPKLLEGSGPLAFERSFNSSEDLMKRLSQTAEFRGDAASVSNVTWSPDGQFLAAGGEDCRVTVWEPGTRQLKQTLDMGHTSFINSVRYLPSRNNEYIVSASNDKEVRLANLVKGAIMPYKNHKGKVKSIAVIDPAMFMTAGEDGTVRQVDLRENCRAMTLIADQRGERTGLAKARVPINSIALCPLHPHLFATGGGDAIVRLYDRRMSSGQGSKPHKTPWFAGYMPMHFKSTLAHRPRPMPPLRPNVHISGVAFSHDGRKLFASYTNEQIYSFSCKQHQRAAAYFEAPDPSAHATRSTARLHRPTERRWPTAAWSRDSAEAAQPSARGMAQQHHLHFHLHQQEEGAPRDAEAASAARAAARGGQAAEHAPRTAPLAAAITMATQHFVQSFQTQPPDEAFRDRVREMAEEIHAQAAPAPEGASGEPEEAHVPDEAQPRRAASAPMPEVGQGAEAFIVGSLANAFILGVNAAYQQGQAVAADTAQGAEQNAGAGLARSASRRQPGRAAAAASVAEGDAAAPVEDEHQDARAPRQASRRGGSRGRLASRSGSAQAPLAQSIGRVAPGPARESPSALEAPNTVPQTAAQVMHSPVTRQAARRAGQPHQATRPAGDLAAANQGVSQAAALFPNRLRPTQRDSRIQARREEAEAELARVGPPARRQRRTVDAPGSPRQSAMSAPRQPAQLDADPAHAAQATYALGSEAQAADVPRPIRQTASTLAAAGNAFAVAGRNAERPTASTGTSRPLTRQQASLKKEEGSPDVPEQASGHTGQPRAFRAPLPRTRGGRHAVTAALGTAEGGLPEPPAGQALQQVQPVRQRRVRQQRGDVSDCHSGAGSTSRRAARPSGQQEQLLPESARQAHAATGEASSGLPTDQPAAPGQAEQRTITRAAGISRAEDQLGSQHPEAAAQVNSTGDRDDQNALDTMRTGAVRRRQSRAAPTAAGGSEPVEGAEDVCCERAQSGRAQDKRQTGAASPASVQRDHAQQHDTELAGTATGTGGAALSVAERPLNAQARADEANAAAGHQASPQQATIQDGALHGSRQGQLGTGQQHRQAATAAIAMRTPVQTDAPEGVSEVGVMAGPARLPNEPAARAGLPSLNEYVTATSAQQRDPDVHLPARSSPNSSAAALDIDQQGDDEADVVGPSAQQRRARLNAAVEGNARAGEEREQQQGADSYIGAILDVCDADDGEVVEEDGMFDMVYSGHCNKQGCKEVSLIGEHSDFVCSGSDGGSIFIWNAQTGQLVNVLRANETVTTCVAPHPHVPMLASCGFEPAVRLWSPEAGEATKLEHANEVMRQNALELAQRSEPQIAAPQIFLNMGLVPPAAALPVPAPAAAPTQELHLNLNTRDNAVRCTIM</sequence>
<dbReference type="InterPro" id="IPR001680">
    <property type="entry name" value="WD40_rpt"/>
</dbReference>